<keyword evidence="9" id="KW-0732">Signal</keyword>
<keyword evidence="12" id="KW-1185">Reference proteome</keyword>
<organism evidence="11 12">
    <name type="scientific">Lymnaea stagnalis</name>
    <name type="common">Great pond snail</name>
    <name type="synonym">Helix stagnalis</name>
    <dbReference type="NCBI Taxonomy" id="6523"/>
    <lineage>
        <taxon>Eukaryota</taxon>
        <taxon>Metazoa</taxon>
        <taxon>Spiralia</taxon>
        <taxon>Lophotrochozoa</taxon>
        <taxon>Mollusca</taxon>
        <taxon>Gastropoda</taxon>
        <taxon>Heterobranchia</taxon>
        <taxon>Euthyneura</taxon>
        <taxon>Panpulmonata</taxon>
        <taxon>Hygrophila</taxon>
        <taxon>Lymnaeoidea</taxon>
        <taxon>Lymnaeidae</taxon>
        <taxon>Lymnaea</taxon>
    </lineage>
</organism>
<sequence>MHSRMAAILQVCVLVGMLLNVMGDVITVRLPHVTMDFNGNCRFPEVLNIDLIRHLPPYENWSFRLQHNGATTSSSHAYFIKRDEVKGIHLQRVDLENGDFQSVQGYHNNHMGAAFTVKCSPKMAIGEQVYLLEGSIFLDGKKYTIAPSASPYHGVEVSQDGVSFQYNMTEAVEHSAADAAAKDVPQGYTPSSSYESMKFESTQHRRVKRQTKVYNIDILVFIDVSMYRRWLPKGDNNRTTTASLINNYLANIFSSINMRLDTLDLKGTRLKAQLLSPLISETDDTSPWNANLLDTSGSSITVEASALLSAFKDYLKSSQFAFDHAMLLTSYDIYGGNDQGIRFNITKGLAYVGTMCSRSNGQSSSVIEDKGAYQSEGVIAHELGHSLGSKHDGQDNICTSSSRYLMSDSTYKSTNDTLLNPWKFSECSSAAILSKLQELEKTNYLTDCLNPKSGSEVNTIGTTLADEQCKMFYGNTSYVCRGSNLPPFSTICSEFSCRAPGLSSCTILIAATGTCCGRNKKCIQGSCEATTSSECLIDAVCPLGDQPGIVKNNMTCSQLSSTECYLEDMQIRCCDTCRKWKATFNSNACPYGNKRYNCSTSLCGSTTLDNIDYNFYCCDTCPPGTPTPQCFNTTVKVNGCGSCEQVFLEKSASLCYDKSFHANYCINECESHRNKESSDCPWGDRKNCSLTFEKVSPGYVCSSDLRYNCCASCDRVATTTSLSTTTTPTTTRSTLATSTITRPTTRTSTSTAKAASKPFGGNASNMLKLCHFLMVLTSLPLLFIHC</sequence>
<dbReference type="SUPFAM" id="SSF55486">
    <property type="entry name" value="Metalloproteases ('zincins'), catalytic domain"/>
    <property type="match status" value="1"/>
</dbReference>
<evidence type="ECO:0000256" key="2">
    <source>
        <dbReference type="ARBA" id="ARBA00022723"/>
    </source>
</evidence>
<evidence type="ECO:0000259" key="10">
    <source>
        <dbReference type="PROSITE" id="PS50215"/>
    </source>
</evidence>
<evidence type="ECO:0000313" key="11">
    <source>
        <dbReference type="EMBL" id="CAL1541294.1"/>
    </source>
</evidence>
<evidence type="ECO:0000256" key="7">
    <source>
        <dbReference type="ARBA" id="ARBA00023180"/>
    </source>
</evidence>
<dbReference type="Gene3D" id="3.40.390.10">
    <property type="entry name" value="Collagenase (Catalytic Domain)"/>
    <property type="match status" value="1"/>
</dbReference>
<dbReference type="PANTHER" id="PTHR11905">
    <property type="entry name" value="ADAM A DISINTEGRIN AND METALLOPROTEASE DOMAIN"/>
    <property type="match status" value="1"/>
</dbReference>
<feature type="chain" id="PRO_5043460993" description="Peptidase M12B domain-containing protein" evidence="9">
    <location>
        <begin position="24"/>
        <end position="786"/>
    </location>
</feature>
<dbReference type="Proteomes" id="UP001497497">
    <property type="component" value="Unassembled WGS sequence"/>
</dbReference>
<evidence type="ECO:0000256" key="4">
    <source>
        <dbReference type="ARBA" id="ARBA00022833"/>
    </source>
</evidence>
<comment type="caution">
    <text evidence="8">Lacks conserved residue(s) required for the propagation of feature annotation.</text>
</comment>
<dbReference type="InterPro" id="IPR024079">
    <property type="entry name" value="MetalloPept_cat_dom_sf"/>
</dbReference>
<evidence type="ECO:0000256" key="5">
    <source>
        <dbReference type="ARBA" id="ARBA00023049"/>
    </source>
</evidence>
<feature type="signal peptide" evidence="9">
    <location>
        <begin position="1"/>
        <end position="23"/>
    </location>
</feature>
<keyword evidence="3" id="KW-0378">Hydrolase</keyword>
<evidence type="ECO:0000256" key="9">
    <source>
        <dbReference type="SAM" id="SignalP"/>
    </source>
</evidence>
<dbReference type="PANTHER" id="PTHR11905:SF159">
    <property type="entry name" value="ADAM METALLOPROTEASE"/>
    <property type="match status" value="1"/>
</dbReference>
<evidence type="ECO:0000256" key="8">
    <source>
        <dbReference type="PROSITE-ProRule" id="PRU00276"/>
    </source>
</evidence>
<dbReference type="GO" id="GO:0004222">
    <property type="term" value="F:metalloendopeptidase activity"/>
    <property type="evidence" value="ECO:0007669"/>
    <property type="project" value="InterPro"/>
</dbReference>
<feature type="active site" evidence="8">
    <location>
        <position position="382"/>
    </location>
</feature>
<evidence type="ECO:0000313" key="12">
    <source>
        <dbReference type="Proteomes" id="UP001497497"/>
    </source>
</evidence>
<keyword evidence="1" id="KW-0645">Protease</keyword>
<dbReference type="GO" id="GO:0046872">
    <property type="term" value="F:metal ion binding"/>
    <property type="evidence" value="ECO:0007669"/>
    <property type="project" value="UniProtKB-KW"/>
</dbReference>
<accession>A0AAV2I5C2</accession>
<evidence type="ECO:0000256" key="3">
    <source>
        <dbReference type="ARBA" id="ARBA00022801"/>
    </source>
</evidence>
<feature type="binding site" evidence="8">
    <location>
        <position position="385"/>
    </location>
    <ligand>
        <name>Zn(2+)</name>
        <dbReference type="ChEBI" id="CHEBI:29105"/>
        <note>catalytic</note>
    </ligand>
</feature>
<keyword evidence="4 8" id="KW-0862">Zinc</keyword>
<evidence type="ECO:0000256" key="6">
    <source>
        <dbReference type="ARBA" id="ARBA00023157"/>
    </source>
</evidence>
<keyword evidence="6" id="KW-1015">Disulfide bond</keyword>
<dbReference type="PROSITE" id="PS50215">
    <property type="entry name" value="ADAM_MEPRO"/>
    <property type="match status" value="1"/>
</dbReference>
<dbReference type="GO" id="GO:0006509">
    <property type="term" value="P:membrane protein ectodomain proteolysis"/>
    <property type="evidence" value="ECO:0007669"/>
    <property type="project" value="TreeGrafter"/>
</dbReference>
<dbReference type="InterPro" id="IPR001590">
    <property type="entry name" value="Peptidase_M12B"/>
</dbReference>
<reference evidence="11 12" key="1">
    <citation type="submission" date="2024-04" db="EMBL/GenBank/DDBJ databases">
        <authorList>
            <consortium name="Genoscope - CEA"/>
            <person name="William W."/>
        </authorList>
    </citation>
    <scope>NUCLEOTIDE SEQUENCE [LARGE SCALE GENOMIC DNA]</scope>
</reference>
<dbReference type="EMBL" id="CAXITT010000423">
    <property type="protein sequence ID" value="CAL1541294.1"/>
    <property type="molecule type" value="Genomic_DNA"/>
</dbReference>
<feature type="binding site" evidence="8">
    <location>
        <position position="391"/>
    </location>
    <ligand>
        <name>Zn(2+)</name>
        <dbReference type="ChEBI" id="CHEBI:29105"/>
        <note>catalytic</note>
    </ligand>
</feature>
<keyword evidence="7" id="KW-0325">Glycoprotein</keyword>
<dbReference type="AlphaFoldDB" id="A0AAV2I5C2"/>
<name>A0AAV2I5C2_LYMST</name>
<gene>
    <name evidence="11" type="ORF">GSLYS_00014900001</name>
</gene>
<dbReference type="Pfam" id="PF17771">
    <property type="entry name" value="ADAMTS_CR_2"/>
    <property type="match status" value="1"/>
</dbReference>
<keyword evidence="5" id="KW-0482">Metalloprotease</keyword>
<proteinExistence type="predicted"/>
<comment type="caution">
    <text evidence="11">The sequence shown here is derived from an EMBL/GenBank/DDBJ whole genome shotgun (WGS) entry which is preliminary data.</text>
</comment>
<dbReference type="Pfam" id="PF13688">
    <property type="entry name" value="Reprolysin_5"/>
    <property type="match status" value="1"/>
</dbReference>
<feature type="domain" description="Peptidase M12B" evidence="10">
    <location>
        <begin position="214"/>
        <end position="428"/>
    </location>
</feature>
<dbReference type="Gene3D" id="3.40.1620.60">
    <property type="match status" value="1"/>
</dbReference>
<feature type="binding site" evidence="8">
    <location>
        <position position="381"/>
    </location>
    <ligand>
        <name>Zn(2+)</name>
        <dbReference type="ChEBI" id="CHEBI:29105"/>
        <note>catalytic</note>
    </ligand>
</feature>
<keyword evidence="2 8" id="KW-0479">Metal-binding</keyword>
<dbReference type="InterPro" id="IPR041645">
    <property type="entry name" value="ADAMTS_CR_2"/>
</dbReference>
<protein>
    <recommendedName>
        <fullName evidence="10">Peptidase M12B domain-containing protein</fullName>
    </recommendedName>
</protein>
<evidence type="ECO:0000256" key="1">
    <source>
        <dbReference type="ARBA" id="ARBA00022670"/>
    </source>
</evidence>